<feature type="transmembrane region" description="Helical" evidence="1">
    <location>
        <begin position="435"/>
        <end position="453"/>
    </location>
</feature>
<reference evidence="2 3" key="1">
    <citation type="journal article" date="2023" name="Commun. Biol.">
        <title>Genome analysis of Parmales, the sister group of diatoms, reveals the evolutionary specialization of diatoms from phago-mixotrophs to photoautotrophs.</title>
        <authorList>
            <person name="Ban H."/>
            <person name="Sato S."/>
            <person name="Yoshikawa S."/>
            <person name="Yamada K."/>
            <person name="Nakamura Y."/>
            <person name="Ichinomiya M."/>
            <person name="Sato N."/>
            <person name="Blanc-Mathieu R."/>
            <person name="Endo H."/>
            <person name="Kuwata A."/>
            <person name="Ogata H."/>
        </authorList>
    </citation>
    <scope>NUCLEOTIDE SEQUENCE [LARGE SCALE GENOMIC DNA]</scope>
</reference>
<dbReference type="EMBL" id="BRYB01004201">
    <property type="protein sequence ID" value="GMI27300.1"/>
    <property type="molecule type" value="Genomic_DNA"/>
</dbReference>
<keyword evidence="3" id="KW-1185">Reference proteome</keyword>
<accession>A0ABQ6MIQ7</accession>
<keyword evidence="1" id="KW-0812">Transmembrane</keyword>
<gene>
    <name evidence="2" type="ORF">TeGR_g8106</name>
</gene>
<dbReference type="Gene3D" id="3.40.50.300">
    <property type="entry name" value="P-loop containing nucleotide triphosphate hydrolases"/>
    <property type="match status" value="1"/>
</dbReference>
<keyword evidence="1" id="KW-0472">Membrane</keyword>
<evidence type="ECO:0000313" key="2">
    <source>
        <dbReference type="EMBL" id="GMI27300.1"/>
    </source>
</evidence>
<dbReference type="Proteomes" id="UP001165060">
    <property type="component" value="Unassembled WGS sequence"/>
</dbReference>
<comment type="caution">
    <text evidence="2">The sequence shown here is derived from an EMBL/GenBank/DDBJ whole genome shotgun (WGS) entry which is preliminary data.</text>
</comment>
<evidence type="ECO:0008006" key="4">
    <source>
        <dbReference type="Google" id="ProtNLM"/>
    </source>
</evidence>
<evidence type="ECO:0000256" key="1">
    <source>
        <dbReference type="SAM" id="Phobius"/>
    </source>
</evidence>
<sequence length="741" mass="84514">MRSMLHEVADAKMCGYATIIGDKLKESTYYVGWKGERKKGKRMKLMQDVDANYMSRYAVVAGHTSHSYVESYYPMSTETAAFTFVREPVARWISGVWYYRKEQKMPILSREDALDVLVKTIEGTGKDTKNAYSKYLLTTAEQQSDMSKEEDAAVIVERLGQLDFVGVVERWEESLAMLGELLGSSENSETSMILQKYTNGRKNKNKGREEGGLSTSEWVEELKSKRPEAYDKLRQYLRYEQMIYDEGVRLFNLEQRVAIVVLLLLSGTFLLFWSKCLSFEERNPNTGYLTNKQILLRSGKSTSSDSIGHISAGTELTVDDITWDDKSSKKIHVLSPQEGWASEQITQNGKKVRLVLRQEAVPVTGSCTISTHLPYAPGILVFAQQLWNGAQVVFVLLLLMLVGTTGGREKNLFGAISACIVVLLPYSHYYTSQGAFVFAFVAGVVSIYVAAPATEIPDAVLSIEKPGDSVRGYGIAKLETLGFLCNLGSSMYNYYSESRNGLLGTGVFPWWNSIFEFLREKLVVTTSRSDWYEMLYGFWGGGLDKPSFIPGTTYGSTLGDLQFFIWFLPTLYCLYFVSMGISTKNYFQRFLVLFCIWHFLFWTDMVDYKYGRGMKYETAEFYHWAERWAWRIATVLPVYQKCRSGDFLEGFEKKWVGRIVHTAVGFWGLAFFIYQVLACDTRNFYYFLMETPTTTRPFGMKYIHELGYHGALVVGFVFYGWCRNNKKCKVLCVSAAAHEMN</sequence>
<feature type="transmembrane region" description="Helical" evidence="1">
    <location>
        <begin position="587"/>
        <end position="606"/>
    </location>
</feature>
<keyword evidence="1" id="KW-1133">Transmembrane helix</keyword>
<feature type="transmembrane region" description="Helical" evidence="1">
    <location>
        <begin position="563"/>
        <end position="581"/>
    </location>
</feature>
<protein>
    <recommendedName>
        <fullName evidence="4">SH3b domain-containing protein</fullName>
    </recommendedName>
</protein>
<feature type="transmembrane region" description="Helical" evidence="1">
    <location>
        <begin position="412"/>
        <end position="429"/>
    </location>
</feature>
<feature type="transmembrane region" description="Helical" evidence="1">
    <location>
        <begin position="257"/>
        <end position="274"/>
    </location>
</feature>
<name>A0ABQ6MIQ7_9STRA</name>
<feature type="transmembrane region" description="Helical" evidence="1">
    <location>
        <begin position="659"/>
        <end position="677"/>
    </location>
</feature>
<evidence type="ECO:0000313" key="3">
    <source>
        <dbReference type="Proteomes" id="UP001165060"/>
    </source>
</evidence>
<proteinExistence type="predicted"/>
<organism evidence="2 3">
    <name type="scientific">Tetraparma gracilis</name>
    <dbReference type="NCBI Taxonomy" id="2962635"/>
    <lineage>
        <taxon>Eukaryota</taxon>
        <taxon>Sar</taxon>
        <taxon>Stramenopiles</taxon>
        <taxon>Ochrophyta</taxon>
        <taxon>Bolidophyceae</taxon>
        <taxon>Parmales</taxon>
        <taxon>Triparmaceae</taxon>
        <taxon>Tetraparma</taxon>
    </lineage>
</organism>
<dbReference type="InterPro" id="IPR027417">
    <property type="entry name" value="P-loop_NTPase"/>
</dbReference>
<feature type="transmembrane region" description="Helical" evidence="1">
    <location>
        <begin position="386"/>
        <end position="405"/>
    </location>
</feature>